<dbReference type="EMBL" id="NIBS01000006">
    <property type="protein sequence ID" value="PHM28182.1"/>
    <property type="molecule type" value="Genomic_DNA"/>
</dbReference>
<reference evidence="1 3" key="1">
    <citation type="journal article" date="2017" name="Nat. Microbiol.">
        <title>Natural product diversity associated with the nematode symbionts Photorhabdus and Xenorhabdus.</title>
        <authorList>
            <person name="Tobias N.J."/>
            <person name="Wolff H."/>
            <person name="Djahanschiri B."/>
            <person name="Grundmann F."/>
            <person name="Kronenwerth M."/>
            <person name="Shi Y.M."/>
            <person name="Simonyi S."/>
            <person name="Grun P."/>
            <person name="Shapiro-Ilan D."/>
            <person name="Pidot S.J."/>
            <person name="Stinear T.P."/>
            <person name="Ebersberger I."/>
            <person name="Bode H.B."/>
        </authorList>
    </citation>
    <scope>NUCLEOTIDE SEQUENCE [LARGE SCALE GENOMIC DNA]</scope>
    <source>
        <strain evidence="1 3">DSM 16342</strain>
    </source>
</reference>
<proteinExistence type="predicted"/>
<accession>A0A2D0J224</accession>
<dbReference type="OrthoDB" id="6447072at2"/>
<evidence type="ECO:0000313" key="3">
    <source>
        <dbReference type="Proteomes" id="UP000225833"/>
    </source>
</evidence>
<reference evidence="2 4" key="2">
    <citation type="submission" date="2021-03" db="EMBL/GenBank/DDBJ databases">
        <title>Complete Genome Sequence Data of Xenorhabdus budapestensis strain C72, a Candidate Biological Control Agent, from China.</title>
        <authorList>
            <person name="LI B."/>
            <person name="WANG S."/>
            <person name="QIU D."/>
        </authorList>
    </citation>
    <scope>NUCLEOTIDE SEQUENCE [LARGE SCALE GENOMIC DNA]</scope>
    <source>
        <strain evidence="2 4">C-7-2</strain>
    </source>
</reference>
<dbReference type="Proteomes" id="UP000665047">
    <property type="component" value="Chromosome"/>
</dbReference>
<dbReference type="AlphaFoldDB" id="A0A2D0J224"/>
<evidence type="ECO:0000313" key="2">
    <source>
        <dbReference type="EMBL" id="QTL40514.1"/>
    </source>
</evidence>
<organism evidence="1 3">
    <name type="scientific">Xenorhabdus budapestensis</name>
    <dbReference type="NCBI Taxonomy" id="290110"/>
    <lineage>
        <taxon>Bacteria</taxon>
        <taxon>Pseudomonadati</taxon>
        <taxon>Pseudomonadota</taxon>
        <taxon>Gammaproteobacteria</taxon>
        <taxon>Enterobacterales</taxon>
        <taxon>Morganellaceae</taxon>
        <taxon>Xenorhabdus</taxon>
    </lineage>
</organism>
<keyword evidence="4" id="KW-1185">Reference proteome</keyword>
<evidence type="ECO:0000313" key="1">
    <source>
        <dbReference type="EMBL" id="PHM28182.1"/>
    </source>
</evidence>
<dbReference type="Proteomes" id="UP000225833">
    <property type="component" value="Unassembled WGS sequence"/>
</dbReference>
<evidence type="ECO:0000313" key="4">
    <source>
        <dbReference type="Proteomes" id="UP000665047"/>
    </source>
</evidence>
<dbReference type="EMBL" id="CP072455">
    <property type="protein sequence ID" value="QTL40514.1"/>
    <property type="molecule type" value="Genomic_DNA"/>
</dbReference>
<name>A0A2D0J224_XENBU</name>
<dbReference type="RefSeq" id="WP_038268072.1">
    <property type="nucleotide sequence ID" value="NZ_CAWNNJ010000130.1"/>
</dbReference>
<gene>
    <name evidence="2" type="ORF">HGO23_03710</name>
    <name evidence="1" type="ORF">Xbud_01578</name>
</gene>
<protein>
    <submittedName>
        <fullName evidence="1">Tellurium resistance protein TerW</fullName>
    </submittedName>
</protein>
<sequence length="167" mass="19319">MLLSPKQLRNFKLTLLLSHEKPVSKVKVIEALSCSEPTLTRTLRELRDHYCADIRFSKMGNTYQLVDKGMLTRKEVRRIEELLAQHNNFKSKEATSHVYLDKEKKRSISLSLRMSVIRKIDGLSNRLGATRSETVEMVVDRFIEELQKETARSNSSRKKVVSRNASK</sequence>